<dbReference type="NCBIfam" id="NF009251">
    <property type="entry name" value="PRK12607.1"/>
    <property type="match status" value="1"/>
</dbReference>
<reference evidence="10 11" key="1">
    <citation type="submission" date="2016-10" db="EMBL/GenBank/DDBJ databases">
        <authorList>
            <person name="Varghese N."/>
            <person name="Submissions S."/>
        </authorList>
    </citation>
    <scope>NUCLEOTIDE SEQUENCE [LARGE SCALE GENOMIC DNA]</scope>
    <source>
        <strain evidence="10 11">DSM 1361</strain>
    </source>
</reference>
<evidence type="ECO:0000256" key="7">
    <source>
        <dbReference type="ARBA" id="ARBA00048475"/>
    </source>
</evidence>
<dbReference type="EC" id="6.3.2.6" evidence="8"/>
<dbReference type="PROSITE" id="PS01058">
    <property type="entry name" value="SAICAR_SYNTHETASE_2"/>
    <property type="match status" value="1"/>
</dbReference>
<dbReference type="GO" id="GO:0005524">
    <property type="term" value="F:ATP binding"/>
    <property type="evidence" value="ECO:0007669"/>
    <property type="project" value="UniProtKB-KW"/>
</dbReference>
<protein>
    <recommendedName>
        <fullName evidence="8">Phosphoribosylaminoimidazole-succinocarboxamide synthase</fullName>
        <ecNumber evidence="8">6.3.2.6</ecNumber>
    </recommendedName>
    <alternativeName>
        <fullName evidence="8">SAICAR synthetase</fullName>
    </alternativeName>
</protein>
<dbReference type="HAMAP" id="MF_00137">
    <property type="entry name" value="SAICAR_synth"/>
    <property type="match status" value="1"/>
</dbReference>
<proteinExistence type="inferred from homology"/>
<dbReference type="FunFam" id="3.30.470.20:FF:000015">
    <property type="entry name" value="Phosphoribosylaminoimidazole-succinocarboxamide synthase"/>
    <property type="match status" value="1"/>
</dbReference>
<dbReference type="Gene3D" id="3.30.200.20">
    <property type="entry name" value="Phosphorylase Kinase, domain 1"/>
    <property type="match status" value="1"/>
</dbReference>
<keyword evidence="3 8" id="KW-0436">Ligase</keyword>
<evidence type="ECO:0000256" key="2">
    <source>
        <dbReference type="ARBA" id="ARBA00010190"/>
    </source>
</evidence>
<comment type="similarity">
    <text evidence="2 8">Belongs to the SAICAR synthetase family.</text>
</comment>
<gene>
    <name evidence="8" type="primary">purC</name>
    <name evidence="10" type="ORF">SAMN02910344_00630</name>
</gene>
<dbReference type="Gene3D" id="3.30.470.20">
    <property type="entry name" value="ATP-grasp fold, B domain"/>
    <property type="match status" value="1"/>
</dbReference>
<dbReference type="OrthoDB" id="9801549at2"/>
<dbReference type="PANTHER" id="PTHR43700:SF1">
    <property type="entry name" value="PHOSPHORIBOSYLAMINOIMIDAZOLE-SUCCINOCARBOXAMIDE SYNTHASE"/>
    <property type="match status" value="1"/>
</dbReference>
<feature type="domain" description="SAICAR synthetase/ADE2 N-terminal" evidence="9">
    <location>
        <begin position="18"/>
        <end position="260"/>
    </location>
</feature>
<dbReference type="NCBIfam" id="NF010568">
    <property type="entry name" value="PRK13961.1"/>
    <property type="match status" value="1"/>
</dbReference>
<evidence type="ECO:0000256" key="4">
    <source>
        <dbReference type="ARBA" id="ARBA00022741"/>
    </source>
</evidence>
<evidence type="ECO:0000256" key="8">
    <source>
        <dbReference type="HAMAP-Rule" id="MF_00137"/>
    </source>
</evidence>
<dbReference type="GO" id="GO:0006189">
    <property type="term" value="P:'de novo' IMP biosynthetic process"/>
    <property type="evidence" value="ECO:0007669"/>
    <property type="project" value="UniProtKB-UniRule"/>
</dbReference>
<dbReference type="InterPro" id="IPR018236">
    <property type="entry name" value="SAICAR_synthetase_CS"/>
</dbReference>
<name>A0A662ZFJ5_9GAMM</name>
<keyword evidence="6 8" id="KW-0067">ATP-binding</keyword>
<comment type="pathway">
    <text evidence="1 8">Purine metabolism; IMP biosynthesis via de novo pathway; 5-amino-1-(5-phospho-D-ribosyl)imidazole-4-carboxamide from 5-amino-1-(5-phospho-D-ribosyl)imidazole-4-carboxylate: step 1/2.</text>
</comment>
<evidence type="ECO:0000256" key="1">
    <source>
        <dbReference type="ARBA" id="ARBA00004672"/>
    </source>
</evidence>
<evidence type="ECO:0000256" key="3">
    <source>
        <dbReference type="ARBA" id="ARBA00022598"/>
    </source>
</evidence>
<keyword evidence="4 8" id="KW-0547">Nucleotide-binding</keyword>
<evidence type="ECO:0000259" key="9">
    <source>
        <dbReference type="Pfam" id="PF01259"/>
    </source>
</evidence>
<dbReference type="GO" id="GO:0004639">
    <property type="term" value="F:phosphoribosylaminoimidazolesuccinocarboxamide synthase activity"/>
    <property type="evidence" value="ECO:0007669"/>
    <property type="project" value="UniProtKB-UniRule"/>
</dbReference>
<accession>A0A662ZFJ5</accession>
<dbReference type="RefSeq" id="WP_093140852.1">
    <property type="nucleotide sequence ID" value="NZ_FOXF01000007.1"/>
</dbReference>
<dbReference type="Pfam" id="PF01259">
    <property type="entry name" value="SAICAR_synt"/>
    <property type="match status" value="1"/>
</dbReference>
<evidence type="ECO:0000256" key="6">
    <source>
        <dbReference type="ARBA" id="ARBA00022840"/>
    </source>
</evidence>
<dbReference type="CDD" id="cd01414">
    <property type="entry name" value="SAICAR_synt_Sc"/>
    <property type="match status" value="1"/>
</dbReference>
<keyword evidence="11" id="KW-1185">Reference proteome</keyword>
<sequence>MASALTNTEFVFPSQKSVYHGKVRDVYNINDEKLVMVATDRISAFDVILPEGIPFKGQVLNQIAAKFLDATADICPNWKLATPDPMVTVGVMCKGFPIEMIVRGYLCGSSWRAYKSGVREICGVKLPEGMRENQKFPEPIITPTTKAELGLHDEDISKEEILAKGLATLEEYAVLEKYALALFKRGTEIAEKRGLILVDTKYEFGTYNGEIYLMDEIHTPDSSRYFYKDGYEERFAKGEPQKQLSKEFVREWLMSNGFQGKEGQKVPEMTPEIVNSISERYLELYENIIGEKLEKSSDSDLLARIENNVNAYLKK</sequence>
<dbReference type="InterPro" id="IPR028923">
    <property type="entry name" value="SAICAR_synt/ADE2_N"/>
</dbReference>
<dbReference type="PANTHER" id="PTHR43700">
    <property type="entry name" value="PHOSPHORIBOSYLAMINOIMIDAZOLE-SUCCINOCARBOXAMIDE SYNTHASE"/>
    <property type="match status" value="1"/>
</dbReference>
<comment type="catalytic activity">
    <reaction evidence="7 8">
        <text>5-amino-1-(5-phospho-D-ribosyl)imidazole-4-carboxylate + L-aspartate + ATP = (2S)-2-[5-amino-1-(5-phospho-beta-D-ribosyl)imidazole-4-carboxamido]succinate + ADP + phosphate + 2 H(+)</text>
        <dbReference type="Rhea" id="RHEA:22628"/>
        <dbReference type="ChEBI" id="CHEBI:15378"/>
        <dbReference type="ChEBI" id="CHEBI:29991"/>
        <dbReference type="ChEBI" id="CHEBI:30616"/>
        <dbReference type="ChEBI" id="CHEBI:43474"/>
        <dbReference type="ChEBI" id="CHEBI:58443"/>
        <dbReference type="ChEBI" id="CHEBI:77657"/>
        <dbReference type="ChEBI" id="CHEBI:456216"/>
        <dbReference type="EC" id="6.3.2.6"/>
    </reaction>
</comment>
<evidence type="ECO:0000313" key="10">
    <source>
        <dbReference type="EMBL" id="SFP17423.1"/>
    </source>
</evidence>
<dbReference type="SUPFAM" id="SSF56104">
    <property type="entry name" value="SAICAR synthase-like"/>
    <property type="match status" value="1"/>
</dbReference>
<dbReference type="GO" id="GO:0005737">
    <property type="term" value="C:cytoplasm"/>
    <property type="evidence" value="ECO:0007669"/>
    <property type="project" value="TreeGrafter"/>
</dbReference>
<dbReference type="AlphaFoldDB" id="A0A662ZFJ5"/>
<dbReference type="EMBL" id="FOXF01000007">
    <property type="protein sequence ID" value="SFP17423.1"/>
    <property type="molecule type" value="Genomic_DNA"/>
</dbReference>
<evidence type="ECO:0000256" key="5">
    <source>
        <dbReference type="ARBA" id="ARBA00022755"/>
    </source>
</evidence>
<evidence type="ECO:0000313" key="11">
    <source>
        <dbReference type="Proteomes" id="UP000243745"/>
    </source>
</evidence>
<keyword evidence="5 8" id="KW-0658">Purine biosynthesis</keyword>
<dbReference type="UniPathway" id="UPA00074">
    <property type="reaction ID" value="UER00131"/>
</dbReference>
<dbReference type="FunFam" id="3.30.200.20:FF:000199">
    <property type="entry name" value="Phosphoribosylaminoimidazole-succinocarboxamide synthase"/>
    <property type="match status" value="1"/>
</dbReference>
<dbReference type="Proteomes" id="UP000243745">
    <property type="component" value="Unassembled WGS sequence"/>
</dbReference>
<organism evidence="10 11">
    <name type="scientific">Ruminobacter amylophilus</name>
    <dbReference type="NCBI Taxonomy" id="867"/>
    <lineage>
        <taxon>Bacteria</taxon>
        <taxon>Pseudomonadati</taxon>
        <taxon>Pseudomonadota</taxon>
        <taxon>Gammaproteobacteria</taxon>
        <taxon>Aeromonadales</taxon>
        <taxon>Succinivibrionaceae</taxon>
        <taxon>Ruminobacter</taxon>
    </lineage>
</organism>